<comment type="caution">
    <text evidence="1">The sequence shown here is derived from an EMBL/GenBank/DDBJ whole genome shotgun (WGS) entry which is preliminary data.</text>
</comment>
<protein>
    <submittedName>
        <fullName evidence="1">Uncharacterized protein</fullName>
    </submittedName>
</protein>
<evidence type="ECO:0000313" key="2">
    <source>
        <dbReference type="Proteomes" id="UP001239111"/>
    </source>
</evidence>
<sequence>MESTVKKKENDDLMKYRDEYIINGVPNTYRWKCAQLPNCLHQVGKERFSWDDTGLVSIDDEIIPQSNIVDICNEAMRWRKSQTAVGRQQLANFLRSSDIPREFVGNASLYGEIDSLATPRTSLKRRFRNMSRHFSDSVVTEDSASTSRQQSGDIGDDEGSEVFEETLDKTPENETPKPRKTKSRTSFNLNE</sequence>
<keyword evidence="2" id="KW-1185">Reference proteome</keyword>
<gene>
    <name evidence="1" type="ORF">QAD02_008107</name>
</gene>
<evidence type="ECO:0000313" key="1">
    <source>
        <dbReference type="EMBL" id="KAJ8666445.1"/>
    </source>
</evidence>
<organism evidence="1 2">
    <name type="scientific">Eretmocerus hayati</name>
    <dbReference type="NCBI Taxonomy" id="131215"/>
    <lineage>
        <taxon>Eukaryota</taxon>
        <taxon>Metazoa</taxon>
        <taxon>Ecdysozoa</taxon>
        <taxon>Arthropoda</taxon>
        <taxon>Hexapoda</taxon>
        <taxon>Insecta</taxon>
        <taxon>Pterygota</taxon>
        <taxon>Neoptera</taxon>
        <taxon>Endopterygota</taxon>
        <taxon>Hymenoptera</taxon>
        <taxon>Apocrita</taxon>
        <taxon>Proctotrupomorpha</taxon>
        <taxon>Chalcidoidea</taxon>
        <taxon>Aphelinidae</taxon>
        <taxon>Aphelininae</taxon>
        <taxon>Eretmocerus</taxon>
    </lineage>
</organism>
<dbReference type="EMBL" id="CM056744">
    <property type="protein sequence ID" value="KAJ8666445.1"/>
    <property type="molecule type" value="Genomic_DNA"/>
</dbReference>
<reference evidence="1" key="1">
    <citation type="submission" date="2023-04" db="EMBL/GenBank/DDBJ databases">
        <title>A chromosome-level genome assembly of the parasitoid wasp Eretmocerus hayati.</title>
        <authorList>
            <person name="Zhong Y."/>
            <person name="Liu S."/>
            <person name="Liu Y."/>
        </authorList>
    </citation>
    <scope>NUCLEOTIDE SEQUENCE</scope>
    <source>
        <strain evidence="1">ZJU_SS_LIU_2023</strain>
    </source>
</reference>
<proteinExistence type="predicted"/>
<dbReference type="Proteomes" id="UP001239111">
    <property type="component" value="Chromosome 4"/>
</dbReference>
<accession>A0ACC2N5H4</accession>
<name>A0ACC2N5H4_9HYME</name>